<dbReference type="AlphaFoldDB" id="A0A412XUX2"/>
<keyword evidence="1" id="KW-0328">Glycosyltransferase</keyword>
<feature type="domain" description="Glycosyltransferase 2-like" evidence="3">
    <location>
        <begin position="7"/>
        <end position="153"/>
    </location>
</feature>
<evidence type="ECO:0000256" key="2">
    <source>
        <dbReference type="ARBA" id="ARBA00022679"/>
    </source>
</evidence>
<dbReference type="Gene3D" id="3.90.550.10">
    <property type="entry name" value="Spore Coat Polysaccharide Biosynthesis Protein SpsA, Chain A"/>
    <property type="match status" value="1"/>
</dbReference>
<sequence length="321" mass="37593">MKNVKISIIVPIYNMEQYIGETIESVLKQTMSDWELILVNDGSNDRSLDICRDYATHNVRIKVIDMSNSGVSAARRCGLQVASGEYVTFLDGDDLLFSDALEYAYRTLKLWNVDMLSGSVQRGLESGAKIQRLKDKLYNMKSYSEAHARYKIKMGLHADFIRRSALMKHQVIIDRTIVNNEDYLFKLFVIQDINTVYTTSKVLHLYRYREGSACHREYPVAYWYHYFEYFKSQYVTYNVHRDIYLISKLTKLTSLIRNHDYEFDFQSVEISDLKELPINICLNIYTVLTLISVKMNSRIFIPLLKFHPKALLKNIFYVSIP</sequence>
<evidence type="ECO:0000259" key="3">
    <source>
        <dbReference type="Pfam" id="PF00535"/>
    </source>
</evidence>
<accession>A0A412XUX2</accession>
<dbReference type="RefSeq" id="WP_118422199.1">
    <property type="nucleotide sequence ID" value="NZ_QRZF01000020.1"/>
</dbReference>
<dbReference type="Pfam" id="PF00535">
    <property type="entry name" value="Glycos_transf_2"/>
    <property type="match status" value="1"/>
</dbReference>
<evidence type="ECO:0000313" key="5">
    <source>
        <dbReference type="Proteomes" id="UP000283850"/>
    </source>
</evidence>
<dbReference type="PANTHER" id="PTHR22916">
    <property type="entry name" value="GLYCOSYLTRANSFERASE"/>
    <property type="match status" value="1"/>
</dbReference>
<protein>
    <submittedName>
        <fullName evidence="4">Glycosyltransferase family 2 protein</fullName>
    </submittedName>
</protein>
<evidence type="ECO:0000256" key="1">
    <source>
        <dbReference type="ARBA" id="ARBA00022676"/>
    </source>
</evidence>
<organism evidence="4 5">
    <name type="scientific">Bacteroides intestinalis</name>
    <dbReference type="NCBI Taxonomy" id="329854"/>
    <lineage>
        <taxon>Bacteria</taxon>
        <taxon>Pseudomonadati</taxon>
        <taxon>Bacteroidota</taxon>
        <taxon>Bacteroidia</taxon>
        <taxon>Bacteroidales</taxon>
        <taxon>Bacteroidaceae</taxon>
        <taxon>Bacteroides</taxon>
    </lineage>
</organism>
<comment type="caution">
    <text evidence="4">The sequence shown here is derived from an EMBL/GenBank/DDBJ whole genome shotgun (WGS) entry which is preliminary data.</text>
</comment>
<dbReference type="InterPro" id="IPR029044">
    <property type="entry name" value="Nucleotide-diphossugar_trans"/>
</dbReference>
<dbReference type="CDD" id="cd00761">
    <property type="entry name" value="Glyco_tranf_GTA_type"/>
    <property type="match status" value="1"/>
</dbReference>
<dbReference type="PANTHER" id="PTHR22916:SF51">
    <property type="entry name" value="GLYCOSYLTRANSFERASE EPSH-RELATED"/>
    <property type="match status" value="1"/>
</dbReference>
<evidence type="ECO:0000313" key="4">
    <source>
        <dbReference type="EMBL" id="RGV49080.1"/>
    </source>
</evidence>
<proteinExistence type="predicted"/>
<name>A0A412XUX2_9BACE</name>
<reference evidence="4 5" key="1">
    <citation type="submission" date="2018-08" db="EMBL/GenBank/DDBJ databases">
        <title>A genome reference for cultivated species of the human gut microbiota.</title>
        <authorList>
            <person name="Zou Y."/>
            <person name="Xue W."/>
            <person name="Luo G."/>
        </authorList>
    </citation>
    <scope>NUCLEOTIDE SEQUENCE [LARGE SCALE GENOMIC DNA]</scope>
    <source>
        <strain evidence="4 5">AF14-32</strain>
    </source>
</reference>
<dbReference type="SUPFAM" id="SSF53448">
    <property type="entry name" value="Nucleotide-diphospho-sugar transferases"/>
    <property type="match status" value="1"/>
</dbReference>
<dbReference type="InterPro" id="IPR001173">
    <property type="entry name" value="Glyco_trans_2-like"/>
</dbReference>
<dbReference type="EMBL" id="QRZF01000020">
    <property type="protein sequence ID" value="RGV49080.1"/>
    <property type="molecule type" value="Genomic_DNA"/>
</dbReference>
<dbReference type="GO" id="GO:0016758">
    <property type="term" value="F:hexosyltransferase activity"/>
    <property type="evidence" value="ECO:0007669"/>
    <property type="project" value="UniProtKB-ARBA"/>
</dbReference>
<keyword evidence="2 4" id="KW-0808">Transferase</keyword>
<dbReference type="Proteomes" id="UP000283850">
    <property type="component" value="Unassembled WGS sequence"/>
</dbReference>
<gene>
    <name evidence="4" type="ORF">DWW10_21260</name>
</gene>